<evidence type="ECO:0000313" key="3">
    <source>
        <dbReference type="Proteomes" id="UP000609323"/>
    </source>
</evidence>
<accession>A0ABQ1FTE7</accession>
<name>A0ABQ1FTE7_9BACL</name>
<keyword evidence="1" id="KW-0812">Transmembrane</keyword>
<keyword evidence="1" id="KW-0472">Membrane</keyword>
<organism evidence="2 3">
    <name type="scientific">Paenibacillus physcomitrellae</name>
    <dbReference type="NCBI Taxonomy" id="1619311"/>
    <lineage>
        <taxon>Bacteria</taxon>
        <taxon>Bacillati</taxon>
        <taxon>Bacillota</taxon>
        <taxon>Bacilli</taxon>
        <taxon>Bacillales</taxon>
        <taxon>Paenibacillaceae</taxon>
        <taxon>Paenibacillus</taxon>
    </lineage>
</organism>
<comment type="caution">
    <text evidence="2">The sequence shown here is derived from an EMBL/GenBank/DDBJ whole genome shotgun (WGS) entry which is preliminary data.</text>
</comment>
<sequence length="73" mass="8484">MNWNLPLLLVLAFSLIEGIWRSIKQRYLADTLVFFSIWGLALITVIADMLQFSGLRPLDWIGFVMQPINKFMP</sequence>
<gene>
    <name evidence="2" type="ORF">GCM10010917_12600</name>
</gene>
<evidence type="ECO:0000313" key="2">
    <source>
        <dbReference type="EMBL" id="GGA29121.1"/>
    </source>
</evidence>
<feature type="transmembrane region" description="Helical" evidence="1">
    <location>
        <begin position="31"/>
        <end position="50"/>
    </location>
</feature>
<dbReference type="RefSeq" id="WP_094092951.1">
    <property type="nucleotide sequence ID" value="NZ_BMHF01000003.1"/>
</dbReference>
<proteinExistence type="predicted"/>
<dbReference type="Proteomes" id="UP000609323">
    <property type="component" value="Unassembled WGS sequence"/>
</dbReference>
<keyword evidence="1" id="KW-1133">Transmembrane helix</keyword>
<reference evidence="3" key="1">
    <citation type="journal article" date="2019" name="Int. J. Syst. Evol. Microbiol.">
        <title>The Global Catalogue of Microorganisms (GCM) 10K type strain sequencing project: providing services to taxonomists for standard genome sequencing and annotation.</title>
        <authorList>
            <consortium name="The Broad Institute Genomics Platform"/>
            <consortium name="The Broad Institute Genome Sequencing Center for Infectious Disease"/>
            <person name="Wu L."/>
            <person name="Ma J."/>
        </authorList>
    </citation>
    <scope>NUCLEOTIDE SEQUENCE [LARGE SCALE GENOMIC DNA]</scope>
    <source>
        <strain evidence="3">CGMCC 1.15044</strain>
    </source>
</reference>
<dbReference type="EMBL" id="BMHF01000003">
    <property type="protein sequence ID" value="GGA29121.1"/>
    <property type="molecule type" value="Genomic_DNA"/>
</dbReference>
<protein>
    <submittedName>
        <fullName evidence="2">Uncharacterized protein</fullName>
    </submittedName>
</protein>
<keyword evidence="3" id="KW-1185">Reference proteome</keyword>
<evidence type="ECO:0000256" key="1">
    <source>
        <dbReference type="SAM" id="Phobius"/>
    </source>
</evidence>